<name>A0A327WDG4_9BACT</name>
<dbReference type="AlphaFoldDB" id="A0A327WDG4"/>
<protein>
    <submittedName>
        <fullName evidence="3">C-terminal processing protease CtpA/Prc</fullName>
    </submittedName>
</protein>
<dbReference type="Gene3D" id="2.60.120.260">
    <property type="entry name" value="Galactose-binding domain-like"/>
    <property type="match status" value="1"/>
</dbReference>
<dbReference type="GO" id="GO:0008236">
    <property type="term" value="F:serine-type peptidase activity"/>
    <property type="evidence" value="ECO:0007669"/>
    <property type="project" value="InterPro"/>
</dbReference>
<dbReference type="InterPro" id="IPR036034">
    <property type="entry name" value="PDZ_sf"/>
</dbReference>
<feature type="chain" id="PRO_5016355776" evidence="1">
    <location>
        <begin position="23"/>
        <end position="764"/>
    </location>
</feature>
<dbReference type="OrthoDB" id="5379939at2"/>
<dbReference type="InterPro" id="IPR029045">
    <property type="entry name" value="ClpP/crotonase-like_dom_sf"/>
</dbReference>
<gene>
    <name evidence="3" type="ORF">CLV59_101935</name>
</gene>
<keyword evidence="4" id="KW-1185">Reference proteome</keyword>
<dbReference type="RefSeq" id="WP_111590815.1">
    <property type="nucleotide sequence ID" value="NZ_QLMA01000001.1"/>
</dbReference>
<proteinExistence type="predicted"/>
<evidence type="ECO:0000256" key="1">
    <source>
        <dbReference type="SAM" id="SignalP"/>
    </source>
</evidence>
<keyword evidence="3" id="KW-0378">Hydrolase</keyword>
<dbReference type="Proteomes" id="UP000249819">
    <property type="component" value="Unassembled WGS sequence"/>
</dbReference>
<dbReference type="SUPFAM" id="SSF52096">
    <property type="entry name" value="ClpP/crotonase"/>
    <property type="match status" value="1"/>
</dbReference>
<keyword evidence="1" id="KW-0732">Signal</keyword>
<evidence type="ECO:0000259" key="2">
    <source>
        <dbReference type="Pfam" id="PF03572"/>
    </source>
</evidence>
<dbReference type="Gene3D" id="2.30.42.10">
    <property type="match status" value="1"/>
</dbReference>
<accession>A0A327WDG4</accession>
<reference evidence="3 4" key="1">
    <citation type="submission" date="2018-06" db="EMBL/GenBank/DDBJ databases">
        <title>Genomic Encyclopedia of Archaeal and Bacterial Type Strains, Phase II (KMG-II): from individual species to whole genera.</title>
        <authorList>
            <person name="Goeker M."/>
        </authorList>
    </citation>
    <scope>NUCLEOTIDE SEQUENCE [LARGE SCALE GENOMIC DNA]</scope>
    <source>
        <strain evidence="3 4">DSM 29821</strain>
    </source>
</reference>
<evidence type="ECO:0000313" key="4">
    <source>
        <dbReference type="Proteomes" id="UP000249819"/>
    </source>
</evidence>
<organism evidence="3 4">
    <name type="scientific">Chitinophaga dinghuensis</name>
    <dbReference type="NCBI Taxonomy" id="1539050"/>
    <lineage>
        <taxon>Bacteria</taxon>
        <taxon>Pseudomonadati</taxon>
        <taxon>Bacteroidota</taxon>
        <taxon>Chitinophagia</taxon>
        <taxon>Chitinophagales</taxon>
        <taxon>Chitinophagaceae</taxon>
        <taxon>Chitinophaga</taxon>
    </lineage>
</organism>
<feature type="signal peptide" evidence="1">
    <location>
        <begin position="1"/>
        <end position="22"/>
    </location>
</feature>
<keyword evidence="3" id="KW-0645">Protease</keyword>
<feature type="domain" description="Tail specific protease" evidence="2">
    <location>
        <begin position="587"/>
        <end position="739"/>
    </location>
</feature>
<evidence type="ECO:0000313" key="3">
    <source>
        <dbReference type="EMBL" id="RAJ88168.1"/>
    </source>
</evidence>
<dbReference type="Gene3D" id="3.90.226.10">
    <property type="entry name" value="2-enoyl-CoA Hydratase, Chain A, domain 1"/>
    <property type="match status" value="1"/>
</dbReference>
<dbReference type="EMBL" id="QLMA01000001">
    <property type="protein sequence ID" value="RAJ88168.1"/>
    <property type="molecule type" value="Genomic_DNA"/>
</dbReference>
<comment type="caution">
    <text evidence="3">The sequence shown here is derived from an EMBL/GenBank/DDBJ whole genome shotgun (WGS) entry which is preliminary data.</text>
</comment>
<dbReference type="Pfam" id="PF03572">
    <property type="entry name" value="Peptidase_S41"/>
    <property type="match status" value="1"/>
</dbReference>
<dbReference type="InterPro" id="IPR005151">
    <property type="entry name" value="Tail-specific_protease"/>
</dbReference>
<sequence>MKLLPTLLITGVAALFGGSVSAQHPLSTREADNLTAFAKMYGYVRFFHPSDEASSISWDNFAVYGSQEVLKAKSNLELIQSLNQLFKPIAPAAVVYGGKEPGLPSIIPPDPFSYKVIAWQHKGVKLPNLGGKDNTYKSIRINRPLPLENDAADYLATYQGLDAQALQGKEFRYSGWLKVLSNEGGQGLLWIRVDKANGMGFFNNMADHPATENTWKQFSITGRIDADGQSLFLGSMLQGKGKVWFDGLKLEVREGDNWKEIPLKNAGFENHGDKHAPADWSFSSQASNYQIACVAEDAKEGKSSLLISSLAPAQSGILAQPLFAAYPQPGEYIRQTLIPGVSCTVPLALYGNSERTYPMADSMALSLLRVALNAQSPLISGDSLSTRLGAIVVSYSILRHFFPYWEDVAEKPDQWLHDGLIQAAAAKSADDFTHTLEWITASLNDGHIYVQRAGETPVHYPKVIFTRADGKIAVAAVLDENLKGTLQPGDVVTSVDGHPVEAYLTDLKKYISGSPQHKEYRGINKLGAGAPDSKLSLGILRDGKAFTVTAVRMANAQQHYRDTKRTSSMGWLQPGIFYIDLDREPMDSIRAHIQEIASAKSLICDLRGYPNSNHGLLQYLIKRKENAHWMFVPENSRPDFNGTTYAEIGWNLTPKLPHIKGKVFFLIDSRAISYAESYMGYVQDEHLATIIGAPTVGTNGNINIINLPGNYSFTFTGMLVKNHDGSKHHLRGIVPNVAVTPTLAGLAAGKDEILEKALQLATQK</sequence>
<dbReference type="SUPFAM" id="SSF50156">
    <property type="entry name" value="PDZ domain-like"/>
    <property type="match status" value="1"/>
</dbReference>
<dbReference type="GO" id="GO:0006508">
    <property type="term" value="P:proteolysis"/>
    <property type="evidence" value="ECO:0007669"/>
    <property type="project" value="UniProtKB-KW"/>
</dbReference>